<feature type="non-terminal residue" evidence="1">
    <location>
        <position position="1"/>
    </location>
</feature>
<organism evidence="1 2">
    <name type="scientific">Cenococcum geophilum 1.58</name>
    <dbReference type="NCBI Taxonomy" id="794803"/>
    <lineage>
        <taxon>Eukaryota</taxon>
        <taxon>Fungi</taxon>
        <taxon>Dikarya</taxon>
        <taxon>Ascomycota</taxon>
        <taxon>Pezizomycotina</taxon>
        <taxon>Dothideomycetes</taxon>
        <taxon>Pleosporomycetidae</taxon>
        <taxon>Gloniales</taxon>
        <taxon>Gloniaceae</taxon>
        <taxon>Cenococcum</taxon>
    </lineage>
</organism>
<dbReference type="EMBL" id="KV748256">
    <property type="protein sequence ID" value="OCK87679.1"/>
    <property type="molecule type" value="Genomic_DNA"/>
</dbReference>
<gene>
    <name evidence="1" type="ORF">K441DRAFT_592805</name>
</gene>
<name>A0ACC8ENC6_9PEZI</name>
<proteinExistence type="predicted"/>
<evidence type="ECO:0000313" key="2">
    <source>
        <dbReference type="Proteomes" id="UP000250078"/>
    </source>
</evidence>
<protein>
    <submittedName>
        <fullName evidence="1">Uncharacterized protein</fullName>
    </submittedName>
</protein>
<accession>A0ACC8ENC6</accession>
<reference evidence="1 2" key="1">
    <citation type="journal article" date="2016" name="Nat. Commun.">
        <title>Ectomycorrhizal ecology is imprinted in the genome of the dominant symbiotic fungus Cenococcum geophilum.</title>
        <authorList>
            <consortium name="DOE Joint Genome Institute"/>
            <person name="Peter M."/>
            <person name="Kohler A."/>
            <person name="Ohm R.A."/>
            <person name="Kuo A."/>
            <person name="Krutzmann J."/>
            <person name="Morin E."/>
            <person name="Arend M."/>
            <person name="Barry K.W."/>
            <person name="Binder M."/>
            <person name="Choi C."/>
            <person name="Clum A."/>
            <person name="Copeland A."/>
            <person name="Grisel N."/>
            <person name="Haridas S."/>
            <person name="Kipfer T."/>
            <person name="LaButti K."/>
            <person name="Lindquist E."/>
            <person name="Lipzen A."/>
            <person name="Maire R."/>
            <person name="Meier B."/>
            <person name="Mihaltcheva S."/>
            <person name="Molinier V."/>
            <person name="Murat C."/>
            <person name="Poggeler S."/>
            <person name="Quandt C.A."/>
            <person name="Sperisen C."/>
            <person name="Tritt A."/>
            <person name="Tisserant E."/>
            <person name="Crous P.W."/>
            <person name="Henrissat B."/>
            <person name="Nehls U."/>
            <person name="Egli S."/>
            <person name="Spatafora J.W."/>
            <person name="Grigoriev I.V."/>
            <person name="Martin F.M."/>
        </authorList>
    </citation>
    <scope>NUCLEOTIDE SEQUENCE [LARGE SCALE GENOMIC DNA]</scope>
    <source>
        <strain evidence="1 2">1.58</strain>
    </source>
</reference>
<evidence type="ECO:0000313" key="1">
    <source>
        <dbReference type="EMBL" id="OCK87679.1"/>
    </source>
</evidence>
<keyword evidence="2" id="KW-1185">Reference proteome</keyword>
<sequence>LGVYRLLIFNSYGSYLTKEFIKYCDNRKIILFTLLYISHLLQPLNIVIFQLYKHYYSKAIKQAIQIGSVTGCTNFNKVKFLYVIELICRQTFKLSIIKLAFR</sequence>
<dbReference type="Proteomes" id="UP000250078">
    <property type="component" value="Unassembled WGS sequence"/>
</dbReference>